<feature type="coiled-coil region" evidence="1">
    <location>
        <begin position="738"/>
        <end position="793"/>
    </location>
</feature>
<dbReference type="GO" id="GO:0000796">
    <property type="term" value="C:condensin complex"/>
    <property type="evidence" value="ECO:0007669"/>
    <property type="project" value="TreeGrafter"/>
</dbReference>
<sequence>MARRDVIADLVAQVSLDGTNFQKGMGQVNRQLKTVGEELKTARSEFKRTGDEQKFLGDRSRALSKQLKLQETSVDKLTKAYKESKENGEEFSKNTQNLERRLMRAKRELSETEAELKDVNEQLDGYKWKKFGDNVKSAGDNIQTVGDQMQGFGQSMSTNVTAPIVGLGTLAVESTRELREDMARLRTNAEQAGTGVDVMEKSMRNLNAITGETDSNVEALSNLMATGMSDNQLLQAVDDLSGAVIKFPDTLKIEGLADGLQETLATGKAIGPFAELLERMGVDLETFDEGLAEAKDSGDELNYALGELNDLDLSKVNDEFRETNKELIDSRNAQYDFMDSLSELGQTLEPIATRMTESITEVVEAFNDLEPATQDNILKFAGLAAVVGPAGIALGGVTKAIGGVTKMAGGLIPTLGKAGGKGMLGRFALMGATGGPVGLAIAGVGLLGTTIAALSSTSSKNAEETLKSIEAREDELDTLDQSIERFDELQNKNKLSTDEVLRYMDIMNELKGAKNEDAIKALTEEQNKLLEKSGFTNEEMSEFLDLNEEIVDKSPKTAEAVSEQGNAYAETTEKVKELSEAKRAELAEETYQEIRSQMNEQKENLEERIELQNEINAKESEQAASSQRILDLSAQLREQDLVVADLKTEISEATGAEKRNLEGKLILEQQNLDEISRQLGIERLTNEELNKQIDKKENKLDKTNKELNQFDQLLDKYALMVLQEQGIVAEKGKGLETLRLQQLEVDQNKQKLKEMEAAGKGNTEEYDRMNQKVQEQQEKIDGAREKLEGVNAVAGQTIYKDVIIETDPTIDWVNRSLAGEITKTVNLDVPRSPIMQILRPNYAEGTDFHPGGSAIVGEEGPELIREGNRWSLADFGLIPNLDRGAQVFTHDETKKIMGALNTPAYATGISPVGEANRIVSQLSNSFTSDSSNQIIALLRNIDRGIREGKVIQIDGQPVTQIVNENNAVSNVGRFFE</sequence>
<dbReference type="PANTHER" id="PTHR43941">
    <property type="entry name" value="STRUCTURAL MAINTENANCE OF CHROMOSOMES PROTEIN 2"/>
    <property type="match status" value="1"/>
</dbReference>
<evidence type="ECO:0000313" key="2">
    <source>
        <dbReference type="EMBL" id="CDQ39557.1"/>
    </source>
</evidence>
<gene>
    <name evidence="2" type="ORF">BN990_01862</name>
</gene>
<reference evidence="2 3" key="1">
    <citation type="submission" date="2014-03" db="EMBL/GenBank/DDBJ databases">
        <authorList>
            <person name="Urmite Genomes U."/>
        </authorList>
    </citation>
    <scope>NUCLEOTIDE SEQUENCE [LARGE SCALE GENOMIC DNA]</scope>
    <source>
        <strain evidence="2 3">Vm-5</strain>
    </source>
</reference>
<feature type="coiled-coil region" evidence="1">
    <location>
        <begin position="568"/>
        <end position="622"/>
    </location>
</feature>
<keyword evidence="3" id="KW-1185">Reference proteome</keyword>
<dbReference type="GO" id="GO:0000785">
    <property type="term" value="C:chromatin"/>
    <property type="evidence" value="ECO:0007669"/>
    <property type="project" value="TreeGrafter"/>
</dbReference>
<name>A0A024QBD0_9BACI</name>
<dbReference type="Proteomes" id="UP000028875">
    <property type="component" value="Unassembled WGS sequence"/>
</dbReference>
<protein>
    <submittedName>
        <fullName evidence="2">Chromosome segregation protein SMC</fullName>
    </submittedName>
</protein>
<dbReference type="OrthoDB" id="28713at2"/>
<dbReference type="SUPFAM" id="SSF57997">
    <property type="entry name" value="Tropomyosin"/>
    <property type="match status" value="1"/>
</dbReference>
<dbReference type="AlphaFoldDB" id="A0A024QBD0"/>
<dbReference type="STRING" id="1462526.BN990_01862"/>
<reference evidence="3" key="2">
    <citation type="submission" date="2014-05" db="EMBL/GenBank/DDBJ databases">
        <title>Draft genome sequence of Virgibacillus massiliensis Vm-5.</title>
        <authorList>
            <person name="Khelaifia S."/>
            <person name="Croce O."/>
            <person name="Lagier J.C."/>
            <person name="Raoult D."/>
        </authorList>
    </citation>
    <scope>NUCLEOTIDE SEQUENCE [LARGE SCALE GENOMIC DNA]</scope>
    <source>
        <strain evidence="3">Vm-5</strain>
    </source>
</reference>
<dbReference type="RefSeq" id="WP_038243607.1">
    <property type="nucleotide sequence ID" value="NZ_BNER01000002.1"/>
</dbReference>
<dbReference type="PANTHER" id="PTHR43941:SF1">
    <property type="entry name" value="STRUCTURAL MAINTENANCE OF CHROMOSOMES PROTEIN 2"/>
    <property type="match status" value="1"/>
</dbReference>
<keyword evidence="1" id="KW-0175">Coiled coil</keyword>
<dbReference type="EMBL" id="CCDP010000001">
    <property type="protein sequence ID" value="CDQ39557.1"/>
    <property type="molecule type" value="Genomic_DNA"/>
</dbReference>
<proteinExistence type="predicted"/>
<dbReference type="GO" id="GO:0003682">
    <property type="term" value="F:chromatin binding"/>
    <property type="evidence" value="ECO:0007669"/>
    <property type="project" value="TreeGrafter"/>
</dbReference>
<feature type="coiled-coil region" evidence="1">
    <location>
        <begin position="67"/>
        <end position="129"/>
    </location>
</feature>
<evidence type="ECO:0000256" key="1">
    <source>
        <dbReference type="SAM" id="Coils"/>
    </source>
</evidence>
<evidence type="ECO:0000313" key="3">
    <source>
        <dbReference type="Proteomes" id="UP000028875"/>
    </source>
</evidence>
<dbReference type="eggNOG" id="COG5280">
    <property type="taxonomic scope" value="Bacteria"/>
</dbReference>
<feature type="coiled-coil region" evidence="1">
    <location>
        <begin position="658"/>
        <end position="713"/>
    </location>
</feature>
<dbReference type="eggNOG" id="COG1196">
    <property type="taxonomic scope" value="Bacteria"/>
</dbReference>
<accession>A0A024QBD0</accession>
<dbReference type="GO" id="GO:0000793">
    <property type="term" value="C:condensed chromosome"/>
    <property type="evidence" value="ECO:0007669"/>
    <property type="project" value="TreeGrafter"/>
</dbReference>
<comment type="caution">
    <text evidence="2">The sequence shown here is derived from an EMBL/GenBank/DDBJ whole genome shotgun (WGS) entry which is preliminary data.</text>
</comment>
<feature type="coiled-coil region" evidence="1">
    <location>
        <begin position="459"/>
        <end position="499"/>
    </location>
</feature>
<organism evidence="2 3">
    <name type="scientific">Virgibacillus massiliensis</name>
    <dbReference type="NCBI Taxonomy" id="1462526"/>
    <lineage>
        <taxon>Bacteria</taxon>
        <taxon>Bacillati</taxon>
        <taxon>Bacillota</taxon>
        <taxon>Bacilli</taxon>
        <taxon>Bacillales</taxon>
        <taxon>Bacillaceae</taxon>
        <taxon>Virgibacillus</taxon>
    </lineage>
</organism>